<evidence type="ECO:0000313" key="2">
    <source>
        <dbReference type="Proteomes" id="UP001148737"/>
    </source>
</evidence>
<reference evidence="1" key="1">
    <citation type="submission" date="2022-07" db="EMBL/GenBank/DDBJ databases">
        <title>Genome Sequence of Lecanicillium saksenae.</title>
        <authorList>
            <person name="Buettner E."/>
        </authorList>
    </citation>
    <scope>NUCLEOTIDE SEQUENCE</scope>
    <source>
        <strain evidence="1">VT-O1</strain>
    </source>
</reference>
<dbReference type="Proteomes" id="UP001148737">
    <property type="component" value="Unassembled WGS sequence"/>
</dbReference>
<organism evidence="1 2">
    <name type="scientific">Lecanicillium saksenae</name>
    <dbReference type="NCBI Taxonomy" id="468837"/>
    <lineage>
        <taxon>Eukaryota</taxon>
        <taxon>Fungi</taxon>
        <taxon>Dikarya</taxon>
        <taxon>Ascomycota</taxon>
        <taxon>Pezizomycotina</taxon>
        <taxon>Sordariomycetes</taxon>
        <taxon>Hypocreomycetidae</taxon>
        <taxon>Hypocreales</taxon>
        <taxon>Cordycipitaceae</taxon>
        <taxon>Lecanicillium</taxon>
    </lineage>
</organism>
<comment type="caution">
    <text evidence="1">The sequence shown here is derived from an EMBL/GenBank/DDBJ whole genome shotgun (WGS) entry which is preliminary data.</text>
</comment>
<evidence type="ECO:0000313" key="1">
    <source>
        <dbReference type="EMBL" id="KAJ3497845.1"/>
    </source>
</evidence>
<gene>
    <name evidence="1" type="ORF">NLG97_g1588</name>
</gene>
<sequence length="94" mass="10545">MPFIGTPKTSSENNFSLDMQKYLISLAISGQDWQRAVTYLLETIARVDGIMELEDELIPLLEQLAICHTALGDTSAADRARERVAELRQQHANN</sequence>
<keyword evidence="2" id="KW-1185">Reference proteome</keyword>
<accession>A0ACC1R4M4</accession>
<dbReference type="EMBL" id="JANAKD010000086">
    <property type="protein sequence ID" value="KAJ3497845.1"/>
    <property type="molecule type" value="Genomic_DNA"/>
</dbReference>
<name>A0ACC1R4M4_9HYPO</name>
<protein>
    <submittedName>
        <fullName evidence="1">Uncharacterized protein</fullName>
    </submittedName>
</protein>
<proteinExistence type="predicted"/>